<comment type="caution">
    <text evidence="1">The sequence shown here is derived from an EMBL/GenBank/DDBJ whole genome shotgun (WGS) entry which is preliminary data.</text>
</comment>
<proteinExistence type="predicted"/>
<organism evidence="1 2">
    <name type="scientific">Inconstantimicrobium porci</name>
    <dbReference type="NCBI Taxonomy" id="2652291"/>
    <lineage>
        <taxon>Bacteria</taxon>
        <taxon>Bacillati</taxon>
        <taxon>Bacillota</taxon>
        <taxon>Clostridia</taxon>
        <taxon>Eubacteriales</taxon>
        <taxon>Clostridiaceae</taxon>
        <taxon>Inconstantimicrobium</taxon>
    </lineage>
</organism>
<sequence>MNYCCDEDKIKAICKELYLKKSFKFCRNVDHIVDSDICVKSLRYKIIMCDDKYKLLVQGFVCIKIKYCSDACYSKIICEERSLPFATLIAIPPCSKIKDINICINKCKIYRCDCRELLFKFILGIDVIILVKDTRPKVSANLACFCNNEACSLCNNIDFRDDFYPY</sequence>
<dbReference type="RefSeq" id="WP_154532776.1">
    <property type="nucleotide sequence ID" value="NZ_JAQXTV010000153.1"/>
</dbReference>
<dbReference type="AlphaFoldDB" id="A0A7X2N0W4"/>
<dbReference type="EMBL" id="VULX01000044">
    <property type="protein sequence ID" value="MSR92668.1"/>
    <property type="molecule type" value="Genomic_DNA"/>
</dbReference>
<protein>
    <submittedName>
        <fullName evidence="1">Uncharacterized protein</fullName>
    </submittedName>
</protein>
<accession>A0A7X2N0W4</accession>
<gene>
    <name evidence="1" type="ORF">FYJ33_15170</name>
</gene>
<name>A0A7X2N0W4_9CLOT</name>
<evidence type="ECO:0000313" key="1">
    <source>
        <dbReference type="EMBL" id="MSR92668.1"/>
    </source>
</evidence>
<keyword evidence="2" id="KW-1185">Reference proteome</keyword>
<dbReference type="Proteomes" id="UP000460287">
    <property type="component" value="Unassembled WGS sequence"/>
</dbReference>
<reference evidence="1 2" key="1">
    <citation type="submission" date="2019-08" db="EMBL/GenBank/DDBJ databases">
        <title>In-depth cultivation of the pig gut microbiome towards novel bacterial diversity and tailored functional studies.</title>
        <authorList>
            <person name="Wylensek D."/>
            <person name="Hitch T.C.A."/>
            <person name="Clavel T."/>
        </authorList>
    </citation>
    <scope>NUCLEOTIDE SEQUENCE [LARGE SCALE GENOMIC DNA]</scope>
    <source>
        <strain evidence="1 2">WCA-383-APC-5B</strain>
    </source>
</reference>
<evidence type="ECO:0000313" key="2">
    <source>
        <dbReference type="Proteomes" id="UP000460287"/>
    </source>
</evidence>